<evidence type="ECO:0008006" key="3">
    <source>
        <dbReference type="Google" id="ProtNLM"/>
    </source>
</evidence>
<proteinExistence type="predicted"/>
<sequence>MAAAVVCRNRKRSFVDEIQPAYKKSRSSLSAMASRFSYSPPVQPGPLDQLRAVFPDTEIQPLERALKESGNDLGLAVMRIHLHLEQVKENANMDNKWVDLIVKEMIGATNIDDAKTRTATMLETLVKSMSSRVSAQAAEDFGKENLMLKERNEVLVRENVVLKRAVGIQFERQKENDLQIQELHQLKQLVGRYQEQLQSLEMNNYALKLHLSRAQNNNPMPGRIHPDVF</sequence>
<dbReference type="EMBL" id="BKCP01008292">
    <property type="protein sequence ID" value="GER48447.1"/>
    <property type="molecule type" value="Genomic_DNA"/>
</dbReference>
<reference evidence="2" key="1">
    <citation type="journal article" date="2019" name="Curr. Biol.">
        <title>Genome Sequence of Striga asiatica Provides Insight into the Evolution of Plant Parasitism.</title>
        <authorList>
            <person name="Yoshida S."/>
            <person name="Kim S."/>
            <person name="Wafula E.K."/>
            <person name="Tanskanen J."/>
            <person name="Kim Y.M."/>
            <person name="Honaas L."/>
            <person name="Yang Z."/>
            <person name="Spallek T."/>
            <person name="Conn C.E."/>
            <person name="Ichihashi Y."/>
            <person name="Cheong K."/>
            <person name="Cui S."/>
            <person name="Der J.P."/>
            <person name="Gundlach H."/>
            <person name="Jiao Y."/>
            <person name="Hori C."/>
            <person name="Ishida J.K."/>
            <person name="Kasahara H."/>
            <person name="Kiba T."/>
            <person name="Kim M.S."/>
            <person name="Koo N."/>
            <person name="Laohavisit A."/>
            <person name="Lee Y.H."/>
            <person name="Lumba S."/>
            <person name="McCourt P."/>
            <person name="Mortimer J.C."/>
            <person name="Mutuku J.M."/>
            <person name="Nomura T."/>
            <person name="Sasaki-Sekimoto Y."/>
            <person name="Seto Y."/>
            <person name="Wang Y."/>
            <person name="Wakatake T."/>
            <person name="Sakakibara H."/>
            <person name="Demura T."/>
            <person name="Yamaguchi S."/>
            <person name="Yoneyama K."/>
            <person name="Manabe R.I."/>
            <person name="Nelson D.C."/>
            <person name="Schulman A.H."/>
            <person name="Timko M.P."/>
            <person name="dePamphilis C.W."/>
            <person name="Choi D."/>
            <person name="Shirasu K."/>
        </authorList>
    </citation>
    <scope>NUCLEOTIDE SEQUENCE [LARGE SCALE GENOMIC DNA]</scope>
    <source>
        <strain evidence="2">cv. UVA1</strain>
    </source>
</reference>
<gene>
    <name evidence="1" type="ORF">STAS_25610</name>
</gene>
<protein>
    <recommendedName>
        <fullName evidence="3">CUE domain-containing protein</fullName>
    </recommendedName>
</protein>
<dbReference type="CDD" id="cd14279">
    <property type="entry name" value="CUE"/>
    <property type="match status" value="1"/>
</dbReference>
<name>A0A5A7QVJ5_STRAF</name>
<dbReference type="PANTHER" id="PTHR31245">
    <property type="entry name" value="UBIQUITIN SYSTEM COMPONENT CUE PROTEIN"/>
    <property type="match status" value="1"/>
</dbReference>
<dbReference type="OrthoDB" id="440455at2759"/>
<keyword evidence="2" id="KW-1185">Reference proteome</keyword>
<accession>A0A5A7QVJ5</accession>
<evidence type="ECO:0000313" key="2">
    <source>
        <dbReference type="Proteomes" id="UP000325081"/>
    </source>
</evidence>
<dbReference type="PANTHER" id="PTHR31245:SF20">
    <property type="entry name" value="F18B13.13 PROTEIN"/>
    <property type="match status" value="1"/>
</dbReference>
<evidence type="ECO:0000313" key="1">
    <source>
        <dbReference type="EMBL" id="GER48447.1"/>
    </source>
</evidence>
<organism evidence="1 2">
    <name type="scientific">Striga asiatica</name>
    <name type="common">Asiatic witchweed</name>
    <name type="synonym">Buchnera asiatica</name>
    <dbReference type="NCBI Taxonomy" id="4170"/>
    <lineage>
        <taxon>Eukaryota</taxon>
        <taxon>Viridiplantae</taxon>
        <taxon>Streptophyta</taxon>
        <taxon>Embryophyta</taxon>
        <taxon>Tracheophyta</taxon>
        <taxon>Spermatophyta</taxon>
        <taxon>Magnoliopsida</taxon>
        <taxon>eudicotyledons</taxon>
        <taxon>Gunneridae</taxon>
        <taxon>Pentapetalae</taxon>
        <taxon>asterids</taxon>
        <taxon>lamiids</taxon>
        <taxon>Lamiales</taxon>
        <taxon>Orobanchaceae</taxon>
        <taxon>Buchnereae</taxon>
        <taxon>Striga</taxon>
    </lineage>
</organism>
<dbReference type="AlphaFoldDB" id="A0A5A7QVJ5"/>
<comment type="caution">
    <text evidence="1">The sequence shown here is derived from an EMBL/GenBank/DDBJ whole genome shotgun (WGS) entry which is preliminary data.</text>
</comment>
<dbReference type="Proteomes" id="UP000325081">
    <property type="component" value="Unassembled WGS sequence"/>
</dbReference>